<keyword evidence="1" id="KW-0805">Transcription regulation</keyword>
<dbReference type="Pfam" id="PF00356">
    <property type="entry name" value="LacI"/>
    <property type="match status" value="1"/>
</dbReference>
<sequence>MTKKPTLHDVAKAAGVSIATVSNVLNKKEKELSEQTRRKVLEAIQRLGYSPNQHARGLKKGKTNLIGFIIPDQNPFFMEILKGIHETCAEYDWQVIVACSEENEVRQNELVDIFISQQVSGIILVPVTSTLAGKDKWSNFPIVLLDREIEDSPFPSVSATNIEGCCQATERLAMNGHQRIGIILASPDISTTVQRRKGYEQALHAHGLRIEPDLITYGGEYGGTQSQINGGYRSTMHLLNLPQPATAIIAINHLLMLGALKAMKEMKVRVPDDVAFIGFDDHPWSEINTPQLTVVSQPAYDMGRQSIHILRALDEDKTARSIKLPMKLIIRESCGTATMM</sequence>
<dbReference type="InterPro" id="IPR010982">
    <property type="entry name" value="Lambda_DNA-bd_dom_sf"/>
</dbReference>
<evidence type="ECO:0000313" key="5">
    <source>
        <dbReference type="EMBL" id="UNO50747.1"/>
    </source>
</evidence>
<dbReference type="KEGG" id="aaco:K1I37_03580"/>
<dbReference type="SUPFAM" id="SSF47413">
    <property type="entry name" value="lambda repressor-like DNA-binding domains"/>
    <property type="match status" value="1"/>
</dbReference>
<dbReference type="PROSITE" id="PS50932">
    <property type="entry name" value="HTH_LACI_2"/>
    <property type="match status" value="1"/>
</dbReference>
<keyword evidence="2" id="KW-0238">DNA-binding</keyword>
<dbReference type="InterPro" id="IPR028082">
    <property type="entry name" value="Peripla_BP_I"/>
</dbReference>
<name>A0A9E6ZJ90_ALIAG</name>
<dbReference type="PANTHER" id="PTHR30146">
    <property type="entry name" value="LACI-RELATED TRANSCRIPTIONAL REPRESSOR"/>
    <property type="match status" value="1"/>
</dbReference>
<dbReference type="OrthoDB" id="9788209at2"/>
<reference evidence="6" key="1">
    <citation type="journal article" date="2022" name="G3 (Bethesda)">
        <title>Unveiling the complete genome sequence of Alicyclobacillus acidoterrestris DSM 3922T, a taint-producing strain.</title>
        <authorList>
            <person name="Leonardo I.C."/>
            <person name="Barreto Crespo M.T."/>
            <person name="Gaspar F.B."/>
        </authorList>
    </citation>
    <scope>NUCLEOTIDE SEQUENCE [LARGE SCALE GENOMIC DNA]</scope>
    <source>
        <strain evidence="6">DSM 3922</strain>
    </source>
</reference>
<dbReference type="SMART" id="SM00354">
    <property type="entry name" value="HTH_LACI"/>
    <property type="match status" value="1"/>
</dbReference>
<dbReference type="Gene3D" id="1.10.260.40">
    <property type="entry name" value="lambda repressor-like DNA-binding domains"/>
    <property type="match status" value="1"/>
</dbReference>
<dbReference type="CDD" id="cd01392">
    <property type="entry name" value="HTH_LacI"/>
    <property type="match status" value="1"/>
</dbReference>
<dbReference type="GO" id="GO:0003700">
    <property type="term" value="F:DNA-binding transcription factor activity"/>
    <property type="evidence" value="ECO:0007669"/>
    <property type="project" value="TreeGrafter"/>
</dbReference>
<evidence type="ECO:0000256" key="3">
    <source>
        <dbReference type="ARBA" id="ARBA00023163"/>
    </source>
</evidence>
<dbReference type="Proteomes" id="UP000829401">
    <property type="component" value="Chromosome"/>
</dbReference>
<keyword evidence="6" id="KW-1185">Reference proteome</keyword>
<evidence type="ECO:0000259" key="4">
    <source>
        <dbReference type="PROSITE" id="PS50932"/>
    </source>
</evidence>
<keyword evidence="3" id="KW-0804">Transcription</keyword>
<evidence type="ECO:0000256" key="1">
    <source>
        <dbReference type="ARBA" id="ARBA00023015"/>
    </source>
</evidence>
<protein>
    <submittedName>
        <fullName evidence="5">LacI family transcriptional regulator</fullName>
    </submittedName>
</protein>
<dbReference type="RefSeq" id="WP_031218957.1">
    <property type="nucleotide sequence ID" value="NZ_AURB01000151.1"/>
</dbReference>
<proteinExistence type="predicted"/>
<dbReference type="SUPFAM" id="SSF53822">
    <property type="entry name" value="Periplasmic binding protein-like I"/>
    <property type="match status" value="1"/>
</dbReference>
<accession>A0A9E6ZJ90</accession>
<dbReference type="PROSITE" id="PS00356">
    <property type="entry name" value="HTH_LACI_1"/>
    <property type="match status" value="1"/>
</dbReference>
<dbReference type="InterPro" id="IPR000843">
    <property type="entry name" value="HTH_LacI"/>
</dbReference>
<dbReference type="Gene3D" id="3.40.50.2300">
    <property type="match status" value="2"/>
</dbReference>
<gene>
    <name evidence="5" type="ORF">K1I37_03580</name>
</gene>
<organism evidence="5 6">
    <name type="scientific">Alicyclobacillus acidoterrestris (strain ATCC 49025 / DSM 3922 / CIP 106132 / NCIMB 13137 / GD3B)</name>
    <dbReference type="NCBI Taxonomy" id="1356854"/>
    <lineage>
        <taxon>Bacteria</taxon>
        <taxon>Bacillati</taxon>
        <taxon>Bacillota</taxon>
        <taxon>Bacilli</taxon>
        <taxon>Bacillales</taxon>
        <taxon>Alicyclobacillaceae</taxon>
        <taxon>Alicyclobacillus</taxon>
    </lineage>
</organism>
<dbReference type="GO" id="GO:0000976">
    <property type="term" value="F:transcription cis-regulatory region binding"/>
    <property type="evidence" value="ECO:0007669"/>
    <property type="project" value="TreeGrafter"/>
</dbReference>
<evidence type="ECO:0000313" key="6">
    <source>
        <dbReference type="Proteomes" id="UP000829401"/>
    </source>
</evidence>
<dbReference type="PRINTS" id="PR00036">
    <property type="entry name" value="HTHLACI"/>
</dbReference>
<dbReference type="AlphaFoldDB" id="A0A9E6ZJ90"/>
<evidence type="ECO:0000256" key="2">
    <source>
        <dbReference type="ARBA" id="ARBA00023125"/>
    </source>
</evidence>
<feature type="domain" description="HTH lacI-type" evidence="4">
    <location>
        <begin position="5"/>
        <end position="60"/>
    </location>
</feature>
<dbReference type="InterPro" id="IPR046335">
    <property type="entry name" value="LacI/GalR-like_sensor"/>
</dbReference>
<dbReference type="Pfam" id="PF13377">
    <property type="entry name" value="Peripla_BP_3"/>
    <property type="match status" value="1"/>
</dbReference>
<dbReference type="PANTHER" id="PTHR30146:SF109">
    <property type="entry name" value="HTH-TYPE TRANSCRIPTIONAL REGULATOR GALS"/>
    <property type="match status" value="1"/>
</dbReference>
<dbReference type="EMBL" id="CP080467">
    <property type="protein sequence ID" value="UNO50747.1"/>
    <property type="molecule type" value="Genomic_DNA"/>
</dbReference>